<dbReference type="Proteomes" id="UP000056968">
    <property type="component" value="Chromosome"/>
</dbReference>
<dbReference type="InterPro" id="IPR027599">
    <property type="entry name" value="PqqD-rel_X"/>
</dbReference>
<evidence type="ECO:0008006" key="3">
    <source>
        <dbReference type="Google" id="ProtNLM"/>
    </source>
</evidence>
<evidence type="ECO:0000313" key="2">
    <source>
        <dbReference type="Proteomes" id="UP000056968"/>
    </source>
</evidence>
<name>A0A0S3EY42_9SPHN</name>
<dbReference type="OrthoDB" id="7475313at2"/>
<reference evidence="1 2" key="1">
    <citation type="submission" date="2015-11" db="EMBL/GenBank/DDBJ databases">
        <title>A Two-component Flavoprotein Monooxygenase System MeaXY Responsible for para-Hydroxylation of 2-Methyl-6-ethylaniline and 2,6-Diethylaniline in Sphingobium baderi DE-13.</title>
        <authorList>
            <person name="Cheng M."/>
            <person name="Meng Q."/>
            <person name="Yang Y."/>
            <person name="Chu C."/>
            <person name="Yan X."/>
            <person name="He J."/>
            <person name="Li S."/>
        </authorList>
    </citation>
    <scope>NUCLEOTIDE SEQUENCE [LARGE SCALE GENOMIC DNA]</scope>
    <source>
        <strain evidence="1 2">DE-13</strain>
    </source>
</reference>
<sequence>MAEAAIKRGRAVTVDQCYHEEAQGSIISRILDDMVLLYHRPSGQTHMVISPVPEILAALKDSAPASAQILYERLSRLYDLGPAGTALAEIEGHLVNMTALGLIRTAA</sequence>
<evidence type="ECO:0000313" key="1">
    <source>
        <dbReference type="EMBL" id="ALR20320.1"/>
    </source>
</evidence>
<dbReference type="EMBL" id="CP013264">
    <property type="protein sequence ID" value="ALR20320.1"/>
    <property type="molecule type" value="Genomic_DNA"/>
</dbReference>
<proteinExistence type="predicted"/>
<dbReference type="AlphaFoldDB" id="A0A0S3EY42"/>
<protein>
    <recommendedName>
        <fullName evidence="3">HPr-rel-A system PqqD family protein</fullName>
    </recommendedName>
</protein>
<dbReference type="NCBIfam" id="TIGR04353">
    <property type="entry name" value="PqqD_rel_X"/>
    <property type="match status" value="1"/>
</dbReference>
<keyword evidence="2" id="KW-1185">Reference proteome</keyword>
<dbReference type="STRING" id="1332080.ATN00_08395"/>
<gene>
    <name evidence="1" type="ORF">ATN00_08395</name>
</gene>
<dbReference type="KEGG" id="sbd:ATN00_08395"/>
<organism evidence="1 2">
    <name type="scientific">Sphingobium baderi</name>
    <dbReference type="NCBI Taxonomy" id="1332080"/>
    <lineage>
        <taxon>Bacteria</taxon>
        <taxon>Pseudomonadati</taxon>
        <taxon>Pseudomonadota</taxon>
        <taxon>Alphaproteobacteria</taxon>
        <taxon>Sphingomonadales</taxon>
        <taxon>Sphingomonadaceae</taxon>
        <taxon>Sphingobium</taxon>
    </lineage>
</organism>
<accession>A0A0S3EY42</accession>